<gene>
    <name evidence="1" type="ORF">HPB47_005290</name>
</gene>
<evidence type="ECO:0000313" key="2">
    <source>
        <dbReference type="Proteomes" id="UP000805193"/>
    </source>
</evidence>
<name>A0AC60PDE3_IXOPE</name>
<sequence>MRRANLTFNCYGLYHWTLSTLVPALTGTFTSGAGKSSDSGNGSAFPMLATAAVPPSVTQEPPDTLVSEDWVDACFLRHTAPWAVAYCVAYSVVFVVGIVGNCCVLKVVSRNTTMKNSAFHTLLVNLAVADLMVIVFCLPVTLVGHLFGPWILGLFVCKGVSYLQGVSVCASVNTLVAISIDRFFAICHPMKRQITIRVCRVIIAVIWSFSLTITLPWTFFFRLMPMLSESNSSLQVCREDWPTERMGMLYFIVANLILCYLFPLCVITLCYIFIWLKVWRRRPPGEAHDFGVENMIQRSKVKVAKMLLVVVIVFAISWLPLYAIFARLKIGEPLVDGSAEQAVIEVAAPVAQWLEVVSAFSEEEEPFVCDLQFGDTSSPRLTTSAAV</sequence>
<keyword evidence="2" id="KW-1185">Reference proteome</keyword>
<evidence type="ECO:0000313" key="1">
    <source>
        <dbReference type="EMBL" id="KAG0417886.1"/>
    </source>
</evidence>
<dbReference type="EMBL" id="JABSTQ010010792">
    <property type="protein sequence ID" value="KAG0417886.1"/>
    <property type="molecule type" value="Genomic_DNA"/>
</dbReference>
<accession>A0AC60PDE3</accession>
<proteinExistence type="predicted"/>
<reference evidence="1 2" key="1">
    <citation type="journal article" date="2020" name="Cell">
        <title>Large-Scale Comparative Analyses of Tick Genomes Elucidate Their Genetic Diversity and Vector Capacities.</title>
        <authorList>
            <consortium name="Tick Genome and Microbiome Consortium (TIGMIC)"/>
            <person name="Jia N."/>
            <person name="Wang J."/>
            <person name="Shi W."/>
            <person name="Du L."/>
            <person name="Sun Y."/>
            <person name="Zhan W."/>
            <person name="Jiang J.F."/>
            <person name="Wang Q."/>
            <person name="Zhang B."/>
            <person name="Ji P."/>
            <person name="Bell-Sakyi L."/>
            <person name="Cui X.M."/>
            <person name="Yuan T.T."/>
            <person name="Jiang B.G."/>
            <person name="Yang W.F."/>
            <person name="Lam T.T."/>
            <person name="Chang Q.C."/>
            <person name="Ding S.J."/>
            <person name="Wang X.J."/>
            <person name="Zhu J.G."/>
            <person name="Ruan X.D."/>
            <person name="Zhao L."/>
            <person name="Wei J.T."/>
            <person name="Ye R.Z."/>
            <person name="Que T.C."/>
            <person name="Du C.H."/>
            <person name="Zhou Y.H."/>
            <person name="Cheng J.X."/>
            <person name="Dai P.F."/>
            <person name="Guo W.B."/>
            <person name="Han X.H."/>
            <person name="Huang E.J."/>
            <person name="Li L.F."/>
            <person name="Wei W."/>
            <person name="Gao Y.C."/>
            <person name="Liu J.Z."/>
            <person name="Shao H.Z."/>
            <person name="Wang X."/>
            <person name="Wang C.C."/>
            <person name="Yang T.C."/>
            <person name="Huo Q.B."/>
            <person name="Li W."/>
            <person name="Chen H.Y."/>
            <person name="Chen S.E."/>
            <person name="Zhou L.G."/>
            <person name="Ni X.B."/>
            <person name="Tian J.H."/>
            <person name="Sheng Y."/>
            <person name="Liu T."/>
            <person name="Pan Y.S."/>
            <person name="Xia L.Y."/>
            <person name="Li J."/>
            <person name="Zhao F."/>
            <person name="Cao W.C."/>
        </authorList>
    </citation>
    <scope>NUCLEOTIDE SEQUENCE [LARGE SCALE GENOMIC DNA]</scope>
    <source>
        <strain evidence="1">Iper-2018</strain>
    </source>
</reference>
<organism evidence="1 2">
    <name type="scientific">Ixodes persulcatus</name>
    <name type="common">Taiga tick</name>
    <dbReference type="NCBI Taxonomy" id="34615"/>
    <lineage>
        <taxon>Eukaryota</taxon>
        <taxon>Metazoa</taxon>
        <taxon>Ecdysozoa</taxon>
        <taxon>Arthropoda</taxon>
        <taxon>Chelicerata</taxon>
        <taxon>Arachnida</taxon>
        <taxon>Acari</taxon>
        <taxon>Parasitiformes</taxon>
        <taxon>Ixodida</taxon>
        <taxon>Ixodoidea</taxon>
        <taxon>Ixodidae</taxon>
        <taxon>Ixodinae</taxon>
        <taxon>Ixodes</taxon>
    </lineage>
</organism>
<comment type="caution">
    <text evidence="1">The sequence shown here is derived from an EMBL/GenBank/DDBJ whole genome shotgun (WGS) entry which is preliminary data.</text>
</comment>
<dbReference type="Proteomes" id="UP000805193">
    <property type="component" value="Unassembled WGS sequence"/>
</dbReference>
<protein>
    <submittedName>
        <fullName evidence="1">Uncharacterized protein</fullName>
    </submittedName>
</protein>